<gene>
    <name evidence="2" type="ORF">SSP531S_11220</name>
</gene>
<accession>A0A388STG2</accession>
<feature type="region of interest" description="Disordered" evidence="1">
    <location>
        <begin position="1"/>
        <end position="28"/>
    </location>
</feature>
<evidence type="ECO:0000256" key="1">
    <source>
        <dbReference type="SAM" id="MobiDB-lite"/>
    </source>
</evidence>
<proteinExistence type="predicted"/>
<sequence length="101" mass="10226">MKARAPGTAKSRPYGPGGPERPGSGLVAARTSVPPDVVIRGGCAEPDVLGGRADGVIRVRVPGVVVRDGFPETVVRGAFGCGMGQGSPWGPAEVQHLFGAH</sequence>
<evidence type="ECO:0000313" key="2">
    <source>
        <dbReference type="EMBL" id="GBP99725.1"/>
    </source>
</evidence>
<dbReference type="Proteomes" id="UP000265354">
    <property type="component" value="Unassembled WGS sequence"/>
</dbReference>
<organism evidence="2 3">
    <name type="scientific">Streptomyces spongiicola</name>
    <dbReference type="NCBI Taxonomy" id="1690221"/>
    <lineage>
        <taxon>Bacteria</taxon>
        <taxon>Bacillati</taxon>
        <taxon>Actinomycetota</taxon>
        <taxon>Actinomycetes</taxon>
        <taxon>Kitasatosporales</taxon>
        <taxon>Streptomycetaceae</taxon>
        <taxon>Streptomyces</taxon>
    </lineage>
</organism>
<dbReference type="AlphaFoldDB" id="A0A388STG2"/>
<reference evidence="2 3" key="1">
    <citation type="submission" date="2018-07" db="EMBL/GenBank/DDBJ databases">
        <title>Whole Genome Shotgun Sequence of Streptomyces spongiicola strain 531S.</title>
        <authorList>
            <person name="Dohra H."/>
            <person name="Kodani S."/>
        </authorList>
    </citation>
    <scope>NUCLEOTIDE SEQUENCE [LARGE SCALE GENOMIC DNA]</scope>
    <source>
        <strain evidence="2 3">531S</strain>
    </source>
</reference>
<evidence type="ECO:0000313" key="3">
    <source>
        <dbReference type="Proteomes" id="UP000265354"/>
    </source>
</evidence>
<comment type="caution">
    <text evidence="2">The sequence shown here is derived from an EMBL/GenBank/DDBJ whole genome shotgun (WGS) entry which is preliminary data.</text>
</comment>
<name>A0A388STG2_9ACTN</name>
<protein>
    <submittedName>
        <fullName evidence="2">Uncharacterized protein</fullName>
    </submittedName>
</protein>
<dbReference type="EMBL" id="BGZL01000003">
    <property type="protein sequence ID" value="GBP99725.1"/>
    <property type="molecule type" value="Genomic_DNA"/>
</dbReference>